<evidence type="ECO:0000256" key="1">
    <source>
        <dbReference type="SAM" id="MobiDB-lite"/>
    </source>
</evidence>
<protein>
    <recommendedName>
        <fullName evidence="4">Myb-like domain-containing protein</fullName>
    </recommendedName>
</protein>
<gene>
    <name evidence="2" type="ORF">GN958_ATG20136</name>
</gene>
<name>A0A8S9TT34_PHYIN</name>
<evidence type="ECO:0000313" key="2">
    <source>
        <dbReference type="EMBL" id="KAF4130682.1"/>
    </source>
</evidence>
<feature type="region of interest" description="Disordered" evidence="1">
    <location>
        <begin position="110"/>
        <end position="157"/>
    </location>
</feature>
<dbReference type="PANTHER" id="PTHR37558:SF1">
    <property type="entry name" value="HTH CENPB-TYPE DOMAIN-CONTAINING PROTEIN"/>
    <property type="match status" value="1"/>
</dbReference>
<reference evidence="2" key="1">
    <citation type="submission" date="2020-03" db="EMBL/GenBank/DDBJ databases">
        <title>Hybrid Assembly of Korean Phytophthora infestans isolates.</title>
        <authorList>
            <person name="Prokchorchik M."/>
            <person name="Lee Y."/>
            <person name="Seo J."/>
            <person name="Cho J.-H."/>
            <person name="Park Y.-E."/>
            <person name="Jang D.-C."/>
            <person name="Im J.-S."/>
            <person name="Choi J.-G."/>
            <person name="Park H.-J."/>
            <person name="Lee G.-B."/>
            <person name="Lee Y.-G."/>
            <person name="Hong S.-Y."/>
            <person name="Cho K."/>
            <person name="Sohn K.H."/>
        </authorList>
    </citation>
    <scope>NUCLEOTIDE SEQUENCE</scope>
    <source>
        <strain evidence="2">KR_2_A2</strain>
    </source>
</reference>
<comment type="caution">
    <text evidence="2">The sequence shown here is derived from an EMBL/GenBank/DDBJ whole genome shotgun (WGS) entry which is preliminary data.</text>
</comment>
<feature type="compositionally biased region" description="Basic and acidic residues" evidence="1">
    <location>
        <begin position="110"/>
        <end position="123"/>
    </location>
</feature>
<dbReference type="AlphaFoldDB" id="A0A8S9TT34"/>
<proteinExistence type="predicted"/>
<sequence>MPPSEKRRNFTGEEDLALLRQAAFDRPFLSERGGVIAAWDSVAATLVGDAGFPRDKLSGKHAQARFDKLIQRKRDANTVALAASGVAEEETEADTILDELIELIDDRAEVQKSQKDAAKRKRDEDEEASRNVRRFAMQRLRDESTTPPRKRKEEEMREFVLQLKKQEIEARKEEQETKAAQRAEERQKDRDFMLALAEMIGQQIAGIVSANRS</sequence>
<accession>A0A8S9TT34</accession>
<dbReference type="EMBL" id="JAACNO010002811">
    <property type="protein sequence ID" value="KAF4130682.1"/>
    <property type="molecule type" value="Genomic_DNA"/>
</dbReference>
<dbReference type="Proteomes" id="UP000704712">
    <property type="component" value="Unassembled WGS sequence"/>
</dbReference>
<evidence type="ECO:0008006" key="4">
    <source>
        <dbReference type="Google" id="ProtNLM"/>
    </source>
</evidence>
<evidence type="ECO:0000313" key="3">
    <source>
        <dbReference type="Proteomes" id="UP000704712"/>
    </source>
</evidence>
<organism evidence="2 3">
    <name type="scientific">Phytophthora infestans</name>
    <name type="common">Potato late blight agent</name>
    <name type="synonym">Botrytis infestans</name>
    <dbReference type="NCBI Taxonomy" id="4787"/>
    <lineage>
        <taxon>Eukaryota</taxon>
        <taxon>Sar</taxon>
        <taxon>Stramenopiles</taxon>
        <taxon>Oomycota</taxon>
        <taxon>Peronosporomycetes</taxon>
        <taxon>Peronosporales</taxon>
        <taxon>Peronosporaceae</taxon>
        <taxon>Phytophthora</taxon>
    </lineage>
</organism>
<dbReference type="PANTHER" id="PTHR37558">
    <property type="entry name" value="HTH CENPB-TYPE DOMAIN-CONTAINING PROTEIN"/>
    <property type="match status" value="1"/>
</dbReference>